<keyword evidence="3" id="KW-1185">Reference proteome</keyword>
<name>A0A506PI57_9FLAO</name>
<dbReference type="Proteomes" id="UP000317332">
    <property type="component" value="Unassembled WGS sequence"/>
</dbReference>
<evidence type="ECO:0000256" key="1">
    <source>
        <dbReference type="SAM" id="SignalP"/>
    </source>
</evidence>
<protein>
    <submittedName>
        <fullName evidence="2">Uncharacterized protein</fullName>
    </submittedName>
</protein>
<dbReference type="AlphaFoldDB" id="A0A506PI57"/>
<gene>
    <name evidence="2" type="ORF">FJ651_10485</name>
</gene>
<proteinExistence type="predicted"/>
<feature type="chain" id="PRO_5021336682" evidence="1">
    <location>
        <begin position="18"/>
        <end position="202"/>
    </location>
</feature>
<reference evidence="2 3" key="1">
    <citation type="submission" date="2019-06" db="EMBL/GenBank/DDBJ databases">
        <title>Flavobacteriaceae Paucihalobacterium erythroidium CWB-1, complete genome.</title>
        <authorList>
            <person name="Wu S."/>
        </authorList>
    </citation>
    <scope>NUCLEOTIDE SEQUENCE [LARGE SCALE GENOMIC DNA]</scope>
    <source>
        <strain evidence="2 3">CWB-1</strain>
    </source>
</reference>
<sequence length="202" mass="23342">MKKCIIQLILLSPFLMAFQCDEEEESQLFFSSYKATISAQSNFSTGETIWIEGRISAQAFDTAVNDSVFAEQPEPDEFSVYKLMTPNALSNAKDAVGEFEIITERGEFLMALPCENALLRIWPELDEDNQFYSYRIGLKTNEPGDYVLSWRKGFIQNTNRHTFIIDNYPIENHPNQIGFNTCGSVSWRFLNDSEREYYFTVE</sequence>
<dbReference type="RefSeq" id="WP_140990463.1">
    <property type="nucleotide sequence ID" value="NZ_VHIQ01000004.1"/>
</dbReference>
<evidence type="ECO:0000313" key="3">
    <source>
        <dbReference type="Proteomes" id="UP000317332"/>
    </source>
</evidence>
<evidence type="ECO:0000313" key="2">
    <source>
        <dbReference type="EMBL" id="TPV33501.1"/>
    </source>
</evidence>
<dbReference type="EMBL" id="VHIQ01000004">
    <property type="protein sequence ID" value="TPV33501.1"/>
    <property type="molecule type" value="Genomic_DNA"/>
</dbReference>
<dbReference type="OrthoDB" id="1444720at2"/>
<keyword evidence="1" id="KW-0732">Signal</keyword>
<organism evidence="2 3">
    <name type="scientific">Paucihalobacter ruber</name>
    <dbReference type="NCBI Taxonomy" id="2567861"/>
    <lineage>
        <taxon>Bacteria</taxon>
        <taxon>Pseudomonadati</taxon>
        <taxon>Bacteroidota</taxon>
        <taxon>Flavobacteriia</taxon>
        <taxon>Flavobacteriales</taxon>
        <taxon>Flavobacteriaceae</taxon>
        <taxon>Paucihalobacter</taxon>
    </lineage>
</organism>
<comment type="caution">
    <text evidence="2">The sequence shown here is derived from an EMBL/GenBank/DDBJ whole genome shotgun (WGS) entry which is preliminary data.</text>
</comment>
<accession>A0A506PI57</accession>
<feature type="signal peptide" evidence="1">
    <location>
        <begin position="1"/>
        <end position="17"/>
    </location>
</feature>